<name>A0ABR4Q6B1_9CEST</name>
<evidence type="ECO:0000256" key="1">
    <source>
        <dbReference type="ARBA" id="ARBA00022884"/>
    </source>
</evidence>
<proteinExistence type="predicted"/>
<feature type="region of interest" description="Disordered" evidence="3">
    <location>
        <begin position="462"/>
        <end position="494"/>
    </location>
</feature>
<dbReference type="Proteomes" id="UP001651158">
    <property type="component" value="Unassembled WGS sequence"/>
</dbReference>
<feature type="domain" description="RRM" evidence="4">
    <location>
        <begin position="8"/>
        <end position="85"/>
    </location>
</feature>
<dbReference type="EMBL" id="JAKROA010000009">
    <property type="protein sequence ID" value="KAL5105107.1"/>
    <property type="molecule type" value="Genomic_DNA"/>
</dbReference>
<organism evidence="5 6">
    <name type="scientific">Taenia crassiceps</name>
    <dbReference type="NCBI Taxonomy" id="6207"/>
    <lineage>
        <taxon>Eukaryota</taxon>
        <taxon>Metazoa</taxon>
        <taxon>Spiralia</taxon>
        <taxon>Lophotrochozoa</taxon>
        <taxon>Platyhelminthes</taxon>
        <taxon>Cestoda</taxon>
        <taxon>Eucestoda</taxon>
        <taxon>Cyclophyllidea</taxon>
        <taxon>Taeniidae</taxon>
        <taxon>Taenia</taxon>
    </lineage>
</organism>
<evidence type="ECO:0000256" key="2">
    <source>
        <dbReference type="PROSITE-ProRule" id="PRU00176"/>
    </source>
</evidence>
<feature type="compositionally biased region" description="Basic and acidic residues" evidence="3">
    <location>
        <begin position="475"/>
        <end position="494"/>
    </location>
</feature>
<reference evidence="5 6" key="1">
    <citation type="journal article" date="2022" name="Front. Cell. Infect. Microbiol.">
        <title>The Genomes of Two Strains of Taenia crassiceps the Animal Model for the Study of Human Cysticercosis.</title>
        <authorList>
            <person name="Bobes R.J."/>
            <person name="Estrada K."/>
            <person name="Rios-Valencia D.G."/>
            <person name="Calderon-Gallegos A."/>
            <person name="de la Torre P."/>
            <person name="Carrero J.C."/>
            <person name="Sanchez-Flores A."/>
            <person name="Laclette J.P."/>
        </authorList>
    </citation>
    <scope>NUCLEOTIDE SEQUENCE [LARGE SCALE GENOMIC DNA]</scope>
    <source>
        <strain evidence="5">WFUcys</strain>
    </source>
</reference>
<dbReference type="InterPro" id="IPR035979">
    <property type="entry name" value="RBD_domain_sf"/>
</dbReference>
<dbReference type="SMART" id="SM00360">
    <property type="entry name" value="RRM"/>
    <property type="match status" value="4"/>
</dbReference>
<dbReference type="PANTHER" id="PTHR10352">
    <property type="entry name" value="EUKARYOTIC TRANSLATION INITIATION FACTOR 3 SUBUNIT G"/>
    <property type="match status" value="1"/>
</dbReference>
<comment type="caution">
    <text evidence="5">The sequence shown here is derived from an EMBL/GenBank/DDBJ whole genome shotgun (WGS) entry which is preliminary data.</text>
</comment>
<dbReference type="CDD" id="cd12320">
    <property type="entry name" value="RRM6_RBM19_RRM5_MRD1"/>
    <property type="match status" value="1"/>
</dbReference>
<feature type="domain" description="RRM" evidence="4">
    <location>
        <begin position="108"/>
        <end position="186"/>
    </location>
</feature>
<evidence type="ECO:0000256" key="3">
    <source>
        <dbReference type="SAM" id="MobiDB-lite"/>
    </source>
</evidence>
<sequence length="690" mass="77058">MMAERSGLRLLLKNVNVNAKISEIKEFFKPVRVKDAKVLKRGVAVVYFRSKKDLDTSLQKRGAIHGTEIAVIPYEDELFIDTPKLDVSKPVWDTVPVEKLRSEIKETGRLFVRNLAYDCTEAELLELFSSFGTVSEIHLSFDRKLQRSKGFAFVTYLFPDEAVVAFNKLDKYKFKNRLLHVLPGKLREVDAENGNGGDEKVALDDYEREVDRAIMSEFQKKRHAELKSMASVSHNWNTLFVNADAVATYLSARFGVSKEQLLDATGKESAAVRIAHGEAQLVHEIRDYLQRQGVRLDLLTPASASQGRRDKAESKIASTHRQASGSVFLIKNLPVGTTEEDVSRMLHRLTRKGAHSLDAPRRIVVPPLGITAIVEYAMPQIARLAYKALAYEPYNDNILYVQWAPEGIFSPPPPPLTPESRLEDGEAGHGKEELQRKSDEPSREDAKAKFVDLIDVDVVEEPDDVDVDVVEKEEDSSHLRDSDTRGGGREDADGVKTVEEGGIKALKRQKHNRAETEDAVDTVHQDKISYRKKRKTMMQGGVEAVDAKVDADIDGISSSSKKLEQTENEEFSLIRKPAAVAVSAALSVGKLPLKSQKKALKQKKEEKEHGRTILVRNVAFQASQSEVVALFKPIGGLVKVRMPQKPSGGHRGFAFVEFATHDQAKSALETFGVDTHLMGRRLNIEYARSE</sequence>
<dbReference type="Pfam" id="PF00076">
    <property type="entry name" value="RRM_1"/>
    <property type="match status" value="2"/>
</dbReference>
<feature type="compositionally biased region" description="Basic and acidic residues" evidence="3">
    <location>
        <begin position="420"/>
        <end position="446"/>
    </location>
</feature>
<evidence type="ECO:0000313" key="6">
    <source>
        <dbReference type="Proteomes" id="UP001651158"/>
    </source>
</evidence>
<feature type="domain" description="RRM" evidence="4">
    <location>
        <begin position="611"/>
        <end position="689"/>
    </location>
</feature>
<feature type="compositionally biased region" description="Acidic residues" evidence="3">
    <location>
        <begin position="462"/>
        <end position="474"/>
    </location>
</feature>
<evidence type="ECO:0000259" key="4">
    <source>
        <dbReference type="PROSITE" id="PS50102"/>
    </source>
</evidence>
<feature type="region of interest" description="Disordered" evidence="3">
    <location>
        <begin position="410"/>
        <end position="446"/>
    </location>
</feature>
<dbReference type="InterPro" id="IPR000504">
    <property type="entry name" value="RRM_dom"/>
</dbReference>
<keyword evidence="1 2" id="KW-0694">RNA-binding</keyword>
<protein>
    <submittedName>
        <fullName evidence="5">RNA-binding protein 19</fullName>
    </submittedName>
</protein>
<dbReference type="SUPFAM" id="SSF54928">
    <property type="entry name" value="RNA-binding domain, RBD"/>
    <property type="match status" value="3"/>
</dbReference>
<dbReference type="PROSITE" id="PS50102">
    <property type="entry name" value="RRM"/>
    <property type="match status" value="3"/>
</dbReference>
<dbReference type="InterPro" id="IPR012677">
    <property type="entry name" value="Nucleotide-bd_a/b_plait_sf"/>
</dbReference>
<accession>A0ABR4Q6B1</accession>
<evidence type="ECO:0000313" key="5">
    <source>
        <dbReference type="EMBL" id="KAL5105107.1"/>
    </source>
</evidence>
<keyword evidence="6" id="KW-1185">Reference proteome</keyword>
<dbReference type="Gene3D" id="3.30.70.330">
    <property type="match status" value="3"/>
</dbReference>
<gene>
    <name evidence="5" type="ORF">TcWFU_001852</name>
</gene>